<sequence length="337" mass="38259">MNRLRQVLLCLVVVLISMSIYFALLPSQYKHQWKSSTYVSANQFFNSSAGAPPSNSTDRLVWDVYKKHKLVLFTMINDAFVPFAMSWLCNTKPLDVHKQVVFLTTDNESSQTLKHHWPDITTVSLNTSGFSGAQEYSHVGYVQLMVERTHFIKKLLEADIHLLLFEVDSTWLANPLPKLMALQNQGDIIATKVTGQDVTAGGFLLLNPTPATVKLWQRLTDMMDDLSRKLKSKKISADVSESLNDQQFFTQLLRQKYAGIQIVYLPQELYPDGKWYSLPVDKRQQSPRPIIINNNWIVGNTKKIERAKQFGHWFVKAGTSAGACNETAVKSLFLVFG</sequence>
<evidence type="ECO:0000313" key="4">
    <source>
        <dbReference type="Proteomes" id="UP001519460"/>
    </source>
</evidence>
<keyword evidence="1" id="KW-0472">Membrane</keyword>
<dbReference type="Proteomes" id="UP001519460">
    <property type="component" value="Unassembled WGS sequence"/>
</dbReference>
<dbReference type="AlphaFoldDB" id="A0ABD0LDI3"/>
<comment type="caution">
    <text evidence="3">The sequence shown here is derived from an EMBL/GenBank/DDBJ whole genome shotgun (WGS) entry which is preliminary data.</text>
</comment>
<keyword evidence="4" id="KW-1185">Reference proteome</keyword>
<evidence type="ECO:0000259" key="2">
    <source>
        <dbReference type="Pfam" id="PF03407"/>
    </source>
</evidence>
<evidence type="ECO:0000313" key="3">
    <source>
        <dbReference type="EMBL" id="KAK7497468.1"/>
    </source>
</evidence>
<dbReference type="InterPro" id="IPR052636">
    <property type="entry name" value="UDP-D-xylose:L-fucose_XylT"/>
</dbReference>
<dbReference type="InterPro" id="IPR005069">
    <property type="entry name" value="Nucl-diP-sugar_transferase"/>
</dbReference>
<feature type="transmembrane region" description="Helical" evidence="1">
    <location>
        <begin position="6"/>
        <end position="25"/>
    </location>
</feature>
<gene>
    <name evidence="3" type="ORF">BaRGS_00011310</name>
</gene>
<dbReference type="PANTHER" id="PTHR47032:SF1">
    <property type="entry name" value="UDP-D-XYLOSE:L-FUCOSE ALPHA-1,3-D-XYLOSYLTRANSFERASE-RELATED"/>
    <property type="match status" value="1"/>
</dbReference>
<dbReference type="EMBL" id="JACVVK020000058">
    <property type="protein sequence ID" value="KAK7497468.1"/>
    <property type="molecule type" value="Genomic_DNA"/>
</dbReference>
<protein>
    <recommendedName>
        <fullName evidence="2">Nucleotide-diphospho-sugar transferase domain-containing protein</fullName>
    </recommendedName>
</protein>
<evidence type="ECO:0000256" key="1">
    <source>
        <dbReference type="SAM" id="Phobius"/>
    </source>
</evidence>
<dbReference type="PANTHER" id="PTHR47032">
    <property type="entry name" value="UDP-D-XYLOSE:L-FUCOSE ALPHA-1,3-D-XYLOSYLTRANSFERASE-RELATED"/>
    <property type="match status" value="1"/>
</dbReference>
<name>A0ABD0LDI3_9CAEN</name>
<keyword evidence="1" id="KW-0812">Transmembrane</keyword>
<feature type="domain" description="Nucleotide-diphospho-sugar transferase" evidence="2">
    <location>
        <begin position="97"/>
        <end position="306"/>
    </location>
</feature>
<accession>A0ABD0LDI3</accession>
<proteinExistence type="predicted"/>
<dbReference type="Pfam" id="PF03407">
    <property type="entry name" value="Nucleotid_trans"/>
    <property type="match status" value="1"/>
</dbReference>
<organism evidence="3 4">
    <name type="scientific">Batillaria attramentaria</name>
    <dbReference type="NCBI Taxonomy" id="370345"/>
    <lineage>
        <taxon>Eukaryota</taxon>
        <taxon>Metazoa</taxon>
        <taxon>Spiralia</taxon>
        <taxon>Lophotrochozoa</taxon>
        <taxon>Mollusca</taxon>
        <taxon>Gastropoda</taxon>
        <taxon>Caenogastropoda</taxon>
        <taxon>Sorbeoconcha</taxon>
        <taxon>Cerithioidea</taxon>
        <taxon>Batillariidae</taxon>
        <taxon>Batillaria</taxon>
    </lineage>
</organism>
<keyword evidence="1" id="KW-1133">Transmembrane helix</keyword>
<reference evidence="3 4" key="1">
    <citation type="journal article" date="2023" name="Sci. Data">
        <title>Genome assembly of the Korean intertidal mud-creeper Batillaria attramentaria.</title>
        <authorList>
            <person name="Patra A.K."/>
            <person name="Ho P.T."/>
            <person name="Jun S."/>
            <person name="Lee S.J."/>
            <person name="Kim Y."/>
            <person name="Won Y.J."/>
        </authorList>
    </citation>
    <scope>NUCLEOTIDE SEQUENCE [LARGE SCALE GENOMIC DNA]</scope>
    <source>
        <strain evidence="3">Wonlab-2016</strain>
    </source>
</reference>